<evidence type="ECO:0000313" key="8">
    <source>
        <dbReference type="Proteomes" id="UP001153076"/>
    </source>
</evidence>
<feature type="region of interest" description="Disordered" evidence="5">
    <location>
        <begin position="191"/>
        <end position="222"/>
    </location>
</feature>
<reference evidence="7" key="1">
    <citation type="submission" date="2022-04" db="EMBL/GenBank/DDBJ databases">
        <title>Carnegiea gigantea Genome sequencing and assembly v2.</title>
        <authorList>
            <person name="Copetti D."/>
            <person name="Sanderson M.J."/>
            <person name="Burquez A."/>
            <person name="Wojciechowski M.F."/>
        </authorList>
    </citation>
    <scope>NUCLEOTIDE SEQUENCE</scope>
    <source>
        <strain evidence="7">SGP5-SGP5p</strain>
        <tissue evidence="7">Aerial part</tissue>
    </source>
</reference>
<gene>
    <name evidence="7" type="ORF">Cgig2_026795</name>
</gene>
<dbReference type="GO" id="GO:0006488">
    <property type="term" value="P:dolichol-linked oligosaccharide biosynthetic process"/>
    <property type="evidence" value="ECO:0007669"/>
    <property type="project" value="InterPro"/>
</dbReference>
<feature type="compositionally biased region" description="Low complexity" evidence="5">
    <location>
        <begin position="138"/>
        <end position="150"/>
    </location>
</feature>
<evidence type="ECO:0000256" key="3">
    <source>
        <dbReference type="ARBA" id="ARBA00022723"/>
    </source>
</evidence>
<feature type="transmembrane region" description="Helical" evidence="6">
    <location>
        <begin position="57"/>
        <end position="77"/>
    </location>
</feature>
<dbReference type="AlphaFoldDB" id="A0A9Q1JL04"/>
<keyword evidence="2" id="KW-0808">Transferase</keyword>
<proteinExistence type="predicted"/>
<feature type="region of interest" description="Disordered" evidence="5">
    <location>
        <begin position="269"/>
        <end position="292"/>
    </location>
</feature>
<evidence type="ECO:0000313" key="7">
    <source>
        <dbReference type="EMBL" id="KAJ8424236.1"/>
    </source>
</evidence>
<keyword evidence="3" id="KW-0479">Metal-binding</keyword>
<dbReference type="EMBL" id="JAKOGI010001732">
    <property type="protein sequence ID" value="KAJ8424236.1"/>
    <property type="molecule type" value="Genomic_DNA"/>
</dbReference>
<dbReference type="OrthoDB" id="10262326at2759"/>
<comment type="subcellular location">
    <subcellularLocation>
        <location evidence="1">Endomembrane system</location>
        <topology evidence="1">Multi-pass membrane protein</topology>
    </subcellularLocation>
</comment>
<organism evidence="7 8">
    <name type="scientific">Carnegiea gigantea</name>
    <dbReference type="NCBI Taxonomy" id="171969"/>
    <lineage>
        <taxon>Eukaryota</taxon>
        <taxon>Viridiplantae</taxon>
        <taxon>Streptophyta</taxon>
        <taxon>Embryophyta</taxon>
        <taxon>Tracheophyta</taxon>
        <taxon>Spermatophyta</taxon>
        <taxon>Magnoliopsida</taxon>
        <taxon>eudicotyledons</taxon>
        <taxon>Gunneridae</taxon>
        <taxon>Pentapetalae</taxon>
        <taxon>Caryophyllales</taxon>
        <taxon>Cactineae</taxon>
        <taxon>Cactaceae</taxon>
        <taxon>Cactoideae</taxon>
        <taxon>Echinocereeae</taxon>
        <taxon>Carnegiea</taxon>
    </lineage>
</organism>
<keyword evidence="6" id="KW-0472">Membrane</keyword>
<keyword evidence="6" id="KW-1133">Transmembrane helix</keyword>
<evidence type="ECO:0000256" key="1">
    <source>
        <dbReference type="ARBA" id="ARBA00004127"/>
    </source>
</evidence>
<feature type="region of interest" description="Disordered" evidence="5">
    <location>
        <begin position="135"/>
        <end position="171"/>
    </location>
</feature>
<dbReference type="GO" id="GO:0012505">
    <property type="term" value="C:endomembrane system"/>
    <property type="evidence" value="ECO:0007669"/>
    <property type="project" value="UniProtKB-SubCell"/>
</dbReference>
<dbReference type="InterPro" id="IPR033895">
    <property type="entry name" value="GPT"/>
</dbReference>
<feature type="transmembrane region" description="Helical" evidence="6">
    <location>
        <begin position="30"/>
        <end position="51"/>
    </location>
</feature>
<dbReference type="GO" id="GO:0016757">
    <property type="term" value="F:glycosyltransferase activity"/>
    <property type="evidence" value="ECO:0007669"/>
    <property type="project" value="UniProtKB-KW"/>
</dbReference>
<keyword evidence="2" id="KW-0328">Glycosyltransferase</keyword>
<dbReference type="GO" id="GO:0003975">
    <property type="term" value="F:UDP-N-acetylglucosamine-dolichyl-phosphate N-acetylglucosaminephosphotransferase activity"/>
    <property type="evidence" value="ECO:0007669"/>
    <property type="project" value="InterPro"/>
</dbReference>
<dbReference type="GO" id="GO:0016020">
    <property type="term" value="C:membrane"/>
    <property type="evidence" value="ECO:0007669"/>
    <property type="project" value="TreeGrafter"/>
</dbReference>
<keyword evidence="4" id="KW-0460">Magnesium</keyword>
<keyword evidence="6" id="KW-0812">Transmembrane</keyword>
<evidence type="ECO:0000256" key="6">
    <source>
        <dbReference type="SAM" id="Phobius"/>
    </source>
</evidence>
<sequence>MVIIASTILIHNVMQIEASKDPEYQQAHAFSIYLVQPFLITFLALLCYNWYPSSVFVGDTLLHVVSVSYCDGFLLVARRYIDQKVKVMGGTSTEAYLQKLDKVIEIIMYITLQNLRNMAKSKKIVETSDRQLGIPPITTTLGGNNNLAGGQSRRASKEDGDYMPLEDEGPDNAVTAATKVSTIRTRELGIPPITTTLGGNNDSARRRPSEEDGDYMPLEDEGPDNIVAAATKASKSRTTADTRIIRTRATSRQANDAMLSPVDIFDGSSQQVRRDNAAPSSVGQGTLEMDMN</sequence>
<name>A0A9Q1JL04_9CARY</name>
<keyword evidence="8" id="KW-1185">Reference proteome</keyword>
<protein>
    <submittedName>
        <fullName evidence="7">Uncharacterized protein</fullName>
    </submittedName>
</protein>
<evidence type="ECO:0000256" key="5">
    <source>
        <dbReference type="SAM" id="MobiDB-lite"/>
    </source>
</evidence>
<evidence type="ECO:0000256" key="2">
    <source>
        <dbReference type="ARBA" id="ARBA00022676"/>
    </source>
</evidence>
<comment type="caution">
    <text evidence="7">The sequence shown here is derived from an EMBL/GenBank/DDBJ whole genome shotgun (WGS) entry which is preliminary data.</text>
</comment>
<feature type="compositionally biased region" description="Acidic residues" evidence="5">
    <location>
        <begin position="211"/>
        <end position="222"/>
    </location>
</feature>
<accession>A0A9Q1JL04</accession>
<dbReference type="PANTHER" id="PTHR10571:SF0">
    <property type="entry name" value="UDP-N-ACETYLGLUCOSAMINE--DOLICHYL-PHOSPHATE N-ACETYLGLUCOSAMINEPHOSPHOTRANSFERASE"/>
    <property type="match status" value="1"/>
</dbReference>
<dbReference type="PANTHER" id="PTHR10571">
    <property type="entry name" value="UDP-N-ACETYLGLUCOSAMINE--DOLICHYL-PHOSPHATE N-ACETYLGLUCOSAMINEPHOSPHOTRANSFERASE"/>
    <property type="match status" value="1"/>
</dbReference>
<dbReference type="Proteomes" id="UP001153076">
    <property type="component" value="Unassembled WGS sequence"/>
</dbReference>
<evidence type="ECO:0000256" key="4">
    <source>
        <dbReference type="ARBA" id="ARBA00022842"/>
    </source>
</evidence>
<feature type="compositionally biased region" description="Polar residues" evidence="5">
    <location>
        <begin position="193"/>
        <end position="202"/>
    </location>
</feature>
<dbReference type="GO" id="GO:0046872">
    <property type="term" value="F:metal ion binding"/>
    <property type="evidence" value="ECO:0007669"/>
    <property type="project" value="UniProtKB-KW"/>
</dbReference>